<organism evidence="1">
    <name type="scientific">Ensete ventricosum</name>
    <name type="common">Abyssinian banana</name>
    <name type="synonym">Musa ensete</name>
    <dbReference type="NCBI Taxonomy" id="4639"/>
    <lineage>
        <taxon>Eukaryota</taxon>
        <taxon>Viridiplantae</taxon>
        <taxon>Streptophyta</taxon>
        <taxon>Embryophyta</taxon>
        <taxon>Tracheophyta</taxon>
        <taxon>Spermatophyta</taxon>
        <taxon>Magnoliopsida</taxon>
        <taxon>Liliopsida</taxon>
        <taxon>Zingiberales</taxon>
        <taxon>Musaceae</taxon>
        <taxon>Ensete</taxon>
    </lineage>
</organism>
<gene>
    <name evidence="1" type="ORF">BHM03_00044700</name>
</gene>
<proteinExistence type="predicted"/>
<reference evidence="1" key="1">
    <citation type="journal article" date="2018" name="Data Brief">
        <title>Genome sequence data from 17 accessions of Ensete ventricosum, a staple food crop for millions in Ethiopia.</title>
        <authorList>
            <person name="Yemataw Z."/>
            <person name="Muzemil S."/>
            <person name="Ambachew D."/>
            <person name="Tripathi L."/>
            <person name="Tesfaye K."/>
            <person name="Chala A."/>
            <person name="Farbos A."/>
            <person name="O'Neill P."/>
            <person name="Moore K."/>
            <person name="Grant M."/>
            <person name="Studholme D.J."/>
        </authorList>
    </citation>
    <scope>NUCLEOTIDE SEQUENCE [LARGE SCALE GENOMIC DNA]</scope>
    <source>
        <tissue evidence="1">Leaf</tissue>
    </source>
</reference>
<dbReference type="Proteomes" id="UP000290560">
    <property type="component" value="Unassembled WGS sequence"/>
</dbReference>
<protein>
    <submittedName>
        <fullName evidence="1">Uncharacterized protein</fullName>
    </submittedName>
</protein>
<dbReference type="AlphaFoldDB" id="A0A444CZF6"/>
<evidence type="ECO:0000313" key="1">
    <source>
        <dbReference type="EMBL" id="RZR74843.1"/>
    </source>
</evidence>
<accession>A0A444CZF6</accession>
<sequence>MLVTSSGAFGPTSGGYASISLTLGTQWSPSPSSSYEFFYPYSLSLRPLLCPHSSCL</sequence>
<name>A0A444CZF6_ENSVE</name>
<dbReference type="EMBL" id="KV876423">
    <property type="protein sequence ID" value="RZR74843.1"/>
    <property type="molecule type" value="Genomic_DNA"/>
</dbReference>